<name>A0ABR2H7N6_9EUKA</name>
<keyword evidence="1" id="KW-1133">Transmembrane helix</keyword>
<proteinExistence type="predicted"/>
<evidence type="ECO:0000313" key="3">
    <source>
        <dbReference type="EMBL" id="KAK8841737.1"/>
    </source>
</evidence>
<feature type="domain" description="F5/8 type C" evidence="2">
    <location>
        <begin position="349"/>
        <end position="501"/>
    </location>
</feature>
<accession>A0ABR2H7N6</accession>
<dbReference type="SUPFAM" id="SSF49785">
    <property type="entry name" value="Galactose-binding domain-like"/>
    <property type="match status" value="1"/>
</dbReference>
<dbReference type="InterPro" id="IPR000421">
    <property type="entry name" value="FA58C"/>
</dbReference>
<dbReference type="PROSITE" id="PS50022">
    <property type="entry name" value="FA58C_3"/>
    <property type="match status" value="1"/>
</dbReference>
<keyword evidence="1" id="KW-0812">Transmembrane</keyword>
<evidence type="ECO:0000259" key="2">
    <source>
        <dbReference type="PROSITE" id="PS50022"/>
    </source>
</evidence>
<evidence type="ECO:0000313" key="4">
    <source>
        <dbReference type="Proteomes" id="UP001470230"/>
    </source>
</evidence>
<organism evidence="3 4">
    <name type="scientific">Tritrichomonas musculus</name>
    <dbReference type="NCBI Taxonomy" id="1915356"/>
    <lineage>
        <taxon>Eukaryota</taxon>
        <taxon>Metamonada</taxon>
        <taxon>Parabasalia</taxon>
        <taxon>Tritrichomonadida</taxon>
        <taxon>Tritrichomonadidae</taxon>
        <taxon>Tritrichomonas</taxon>
    </lineage>
</organism>
<dbReference type="EMBL" id="JAPFFF010000040">
    <property type="protein sequence ID" value="KAK8841737.1"/>
    <property type="molecule type" value="Genomic_DNA"/>
</dbReference>
<keyword evidence="1" id="KW-0472">Membrane</keyword>
<dbReference type="Gene3D" id="2.60.120.260">
    <property type="entry name" value="Galactose-binding domain-like"/>
    <property type="match status" value="1"/>
</dbReference>
<gene>
    <name evidence="3" type="ORF">M9Y10_026683</name>
</gene>
<dbReference type="InterPro" id="IPR008979">
    <property type="entry name" value="Galactose-bd-like_sf"/>
</dbReference>
<protein>
    <recommendedName>
        <fullName evidence="2">F5/8 type C domain-containing protein</fullName>
    </recommendedName>
</protein>
<keyword evidence="4" id="KW-1185">Reference proteome</keyword>
<dbReference type="Pfam" id="PF00754">
    <property type="entry name" value="F5_F8_type_C"/>
    <property type="match status" value="1"/>
</dbReference>
<feature type="transmembrane region" description="Helical" evidence="1">
    <location>
        <begin position="261"/>
        <end position="280"/>
    </location>
</feature>
<sequence length="512" mass="61159">MEYIDLETQNKQLEHNFTVNYKGREYHGDHFVEKIVQIKTSKEAFFTKLEYYKGKANEYHNEISINDKYPIQIFQDFINLLTSYHIKINKNNYPVLAELCSKYQYKELKEEIENISQIDLQDIVSNYQFDEPNFSKDEIIAKNLDICLQNEQMVNYPIPILCKILNSPKRKINDHHLLFTFVQKVINKKEEENYENKEDYALLLNSLDFLKMSDDDLDAYFKNEKFLNFFEGHSRQIMERTHKYNKEKEEKARKNENKVNFLYFLIISFFIVFFVTVFYFNSQITSLQKMEYEKRNTKQNHLTKQNENKSQTDNKQIEIINKKLRRIENEIDFVLIFVPIPDKPRLSGIFDYLRKKSNGAIEKEINITASSCLNETLYPPKNALSFDNGYNRFCSKNLSNSWITFELKNYHVVPAYYAIRTFLGAENAVHMKNWAVEGSEDGIKWNLIDEQVNNQNLKNDYDHCIFYIQMIANIKIRYIRVRSIGPDWNNSNFLSFNLFEIYGYLYPVSKDD</sequence>
<evidence type="ECO:0000256" key="1">
    <source>
        <dbReference type="SAM" id="Phobius"/>
    </source>
</evidence>
<comment type="caution">
    <text evidence="3">The sequence shown here is derived from an EMBL/GenBank/DDBJ whole genome shotgun (WGS) entry which is preliminary data.</text>
</comment>
<dbReference type="Proteomes" id="UP001470230">
    <property type="component" value="Unassembled WGS sequence"/>
</dbReference>
<reference evidence="3 4" key="1">
    <citation type="submission" date="2024-04" db="EMBL/GenBank/DDBJ databases">
        <title>Tritrichomonas musculus Genome.</title>
        <authorList>
            <person name="Alves-Ferreira E."/>
            <person name="Grigg M."/>
            <person name="Lorenzi H."/>
            <person name="Galac M."/>
        </authorList>
    </citation>
    <scope>NUCLEOTIDE SEQUENCE [LARGE SCALE GENOMIC DNA]</scope>
    <source>
        <strain evidence="3 4">EAF2021</strain>
    </source>
</reference>